<keyword evidence="2" id="KW-1003">Cell membrane</keyword>
<dbReference type="PROSITE" id="PS51257">
    <property type="entry name" value="PROKAR_LIPOPROTEIN"/>
    <property type="match status" value="1"/>
</dbReference>
<feature type="domain" description="Major facilitator superfamily (MFS) profile" evidence="7">
    <location>
        <begin position="223"/>
        <end position="401"/>
    </location>
</feature>
<dbReference type="PROSITE" id="PS50850">
    <property type="entry name" value="MFS"/>
    <property type="match status" value="1"/>
</dbReference>
<sequence>MKSESASYRSLFAINNIPLVLGAACMSRLASRMFTLVIILYALSRFGSPELAGWLTFAAIAPGLLISPVSGAFLDRIGAHRSVVVDMIVSALLIMGLVLVEKLQLASQATVLLLVGVYSLTSPLSAAGIRTLLPRLVQTTDLDRINAVDTAIYAAVDVLGPALAGVLFSFFGGMATFSVIAVAYGIAAFCMYPIQLPQQSTHHTGSIWRQTWDGITLVVRQPTLRGLAVSYSLYQMTWGALVIVVPVIVGLHFSSPASERITGMLWAIVGISGGAGALVVGRFRTMGRERAVMAIGMAATAVASWPIATYFGPAGVVIGLVVAGIAVGPIDVGLLTLRQRRTDPSKLGRVLSVSMSLNLSGFPIGSAIAGLLVSVSPGATFLFAAVTTALAALLVSLIPAD</sequence>
<keyword evidence="3 6" id="KW-0812">Transmembrane</keyword>
<dbReference type="CDD" id="cd06173">
    <property type="entry name" value="MFS_MefA_like"/>
    <property type="match status" value="1"/>
</dbReference>
<evidence type="ECO:0000256" key="5">
    <source>
        <dbReference type="ARBA" id="ARBA00023136"/>
    </source>
</evidence>
<evidence type="ECO:0000256" key="3">
    <source>
        <dbReference type="ARBA" id="ARBA00022692"/>
    </source>
</evidence>
<dbReference type="SUPFAM" id="SSF103473">
    <property type="entry name" value="MFS general substrate transporter"/>
    <property type="match status" value="1"/>
</dbReference>
<feature type="transmembrane region" description="Helical" evidence="6">
    <location>
        <begin position="51"/>
        <end position="74"/>
    </location>
</feature>
<feature type="transmembrane region" description="Helical" evidence="6">
    <location>
        <begin position="12"/>
        <end position="31"/>
    </location>
</feature>
<evidence type="ECO:0000256" key="6">
    <source>
        <dbReference type="SAM" id="Phobius"/>
    </source>
</evidence>
<feature type="transmembrane region" description="Helical" evidence="6">
    <location>
        <begin position="150"/>
        <end position="171"/>
    </location>
</feature>
<keyword evidence="9" id="KW-1185">Reference proteome</keyword>
<name>A0ABW9A148_9BURK</name>
<gene>
    <name evidence="8" type="ORF">PQR66_38015</name>
</gene>
<evidence type="ECO:0000259" key="7">
    <source>
        <dbReference type="PROSITE" id="PS50850"/>
    </source>
</evidence>
<feature type="transmembrane region" description="Helical" evidence="6">
    <location>
        <begin position="83"/>
        <end position="100"/>
    </location>
</feature>
<evidence type="ECO:0000313" key="8">
    <source>
        <dbReference type="EMBL" id="MFL9888872.1"/>
    </source>
</evidence>
<feature type="transmembrane region" description="Helical" evidence="6">
    <location>
        <begin position="349"/>
        <end position="373"/>
    </location>
</feature>
<evidence type="ECO:0000313" key="9">
    <source>
        <dbReference type="Proteomes" id="UP001629249"/>
    </source>
</evidence>
<dbReference type="PANTHER" id="PTHR23513:SF11">
    <property type="entry name" value="STAPHYLOFERRIN A TRANSPORTER"/>
    <property type="match status" value="1"/>
</dbReference>
<dbReference type="RefSeq" id="WP_408335763.1">
    <property type="nucleotide sequence ID" value="NZ_JAQQFH010000060.1"/>
</dbReference>
<proteinExistence type="predicted"/>
<protein>
    <submittedName>
        <fullName evidence="8">MFS transporter</fullName>
    </submittedName>
</protein>
<feature type="transmembrane region" description="Helical" evidence="6">
    <location>
        <begin position="292"/>
        <end position="311"/>
    </location>
</feature>
<dbReference type="PANTHER" id="PTHR23513">
    <property type="entry name" value="INTEGRAL MEMBRANE EFFLUX PROTEIN-RELATED"/>
    <property type="match status" value="1"/>
</dbReference>
<keyword evidence="5 6" id="KW-0472">Membrane</keyword>
<dbReference type="InterPro" id="IPR036259">
    <property type="entry name" value="MFS_trans_sf"/>
</dbReference>
<reference evidence="8 9" key="1">
    <citation type="journal article" date="2024" name="Chem. Sci.">
        <title>Discovery of megapolipeptins by genome mining of a Burkholderiales bacteria collection.</title>
        <authorList>
            <person name="Paulo B.S."/>
            <person name="Recchia M.J.J."/>
            <person name="Lee S."/>
            <person name="Fergusson C.H."/>
            <person name="Romanowski S.B."/>
            <person name="Hernandez A."/>
            <person name="Krull N."/>
            <person name="Liu D.Y."/>
            <person name="Cavanagh H."/>
            <person name="Bos A."/>
            <person name="Gray C.A."/>
            <person name="Murphy B.T."/>
            <person name="Linington R.G."/>
            <person name="Eustaquio A.S."/>
        </authorList>
    </citation>
    <scope>NUCLEOTIDE SEQUENCE [LARGE SCALE GENOMIC DNA]</scope>
    <source>
        <strain evidence="8 9">RL16-012-BIC-B</strain>
    </source>
</reference>
<feature type="transmembrane region" description="Helical" evidence="6">
    <location>
        <begin position="317"/>
        <end position="337"/>
    </location>
</feature>
<dbReference type="Gene3D" id="1.20.1250.20">
    <property type="entry name" value="MFS general substrate transporter like domains"/>
    <property type="match status" value="1"/>
</dbReference>
<dbReference type="EMBL" id="JAQQFN010000051">
    <property type="protein sequence ID" value="MFL9888872.1"/>
    <property type="molecule type" value="Genomic_DNA"/>
</dbReference>
<evidence type="ECO:0000256" key="4">
    <source>
        <dbReference type="ARBA" id="ARBA00022989"/>
    </source>
</evidence>
<comment type="subcellular location">
    <subcellularLocation>
        <location evidence="1">Cell membrane</location>
        <topology evidence="1">Multi-pass membrane protein</topology>
    </subcellularLocation>
</comment>
<feature type="transmembrane region" description="Helical" evidence="6">
    <location>
        <begin position="379"/>
        <end position="400"/>
    </location>
</feature>
<organism evidence="8 9">
    <name type="scientific">Paraburkholderia agricolaris</name>
    <dbReference type="NCBI Taxonomy" id="2152888"/>
    <lineage>
        <taxon>Bacteria</taxon>
        <taxon>Pseudomonadati</taxon>
        <taxon>Pseudomonadota</taxon>
        <taxon>Betaproteobacteria</taxon>
        <taxon>Burkholderiales</taxon>
        <taxon>Burkholderiaceae</taxon>
        <taxon>Paraburkholderia</taxon>
    </lineage>
</organism>
<feature type="transmembrane region" description="Helical" evidence="6">
    <location>
        <begin position="106"/>
        <end position="129"/>
    </location>
</feature>
<dbReference type="Proteomes" id="UP001629249">
    <property type="component" value="Unassembled WGS sequence"/>
</dbReference>
<accession>A0ABW9A148</accession>
<dbReference type="InterPro" id="IPR011701">
    <property type="entry name" value="MFS"/>
</dbReference>
<feature type="transmembrane region" description="Helical" evidence="6">
    <location>
        <begin position="261"/>
        <end position="280"/>
    </location>
</feature>
<dbReference type="InterPro" id="IPR020846">
    <property type="entry name" value="MFS_dom"/>
</dbReference>
<feature type="transmembrane region" description="Helical" evidence="6">
    <location>
        <begin position="177"/>
        <end position="194"/>
    </location>
</feature>
<evidence type="ECO:0000256" key="1">
    <source>
        <dbReference type="ARBA" id="ARBA00004651"/>
    </source>
</evidence>
<comment type="caution">
    <text evidence="8">The sequence shown here is derived from an EMBL/GenBank/DDBJ whole genome shotgun (WGS) entry which is preliminary data.</text>
</comment>
<feature type="transmembrane region" description="Helical" evidence="6">
    <location>
        <begin position="233"/>
        <end position="255"/>
    </location>
</feature>
<dbReference type="Pfam" id="PF07690">
    <property type="entry name" value="MFS_1"/>
    <property type="match status" value="1"/>
</dbReference>
<keyword evidence="4 6" id="KW-1133">Transmembrane helix</keyword>
<evidence type="ECO:0000256" key="2">
    <source>
        <dbReference type="ARBA" id="ARBA00022475"/>
    </source>
</evidence>